<accession>R7S3I6</accession>
<sequence length="274" mass="29429">MPGEGEGPSLPSSFQMPPVSRPSSVKRGSLLDILNGVASASSSVFPAEPSGMISGSGTQDEAPPLFPLVFPVSSERPRSRVANGGKHAAHRRRTASEASPPPGYACRLCNEQWTCVPRLTSMIGPPPVPDIKVPASPPIAIEPQVALSNARSQISRARPTEEQLLALGVPCDLVNPYRCCEQVFVNFYDATSHVAGHSEAACAKDKPYSCIYPSCEYRSFQPVHIAQHFLSDVHFGAKVACPGCGLQFARPATMLHHLSQIKKRDGSLEQHFAH</sequence>
<keyword evidence="3" id="KW-1185">Reference proteome</keyword>
<feature type="region of interest" description="Disordered" evidence="1">
    <location>
        <begin position="76"/>
        <end position="101"/>
    </location>
</feature>
<gene>
    <name evidence="2" type="ORF">PUNSTDRAFT_122763</name>
</gene>
<evidence type="ECO:0000313" key="2">
    <source>
        <dbReference type="EMBL" id="EIN04758.1"/>
    </source>
</evidence>
<reference evidence="3" key="1">
    <citation type="journal article" date="2012" name="Science">
        <title>The Paleozoic origin of enzymatic lignin decomposition reconstructed from 31 fungal genomes.</title>
        <authorList>
            <person name="Floudas D."/>
            <person name="Binder M."/>
            <person name="Riley R."/>
            <person name="Barry K."/>
            <person name="Blanchette R.A."/>
            <person name="Henrissat B."/>
            <person name="Martinez A.T."/>
            <person name="Otillar R."/>
            <person name="Spatafora J.W."/>
            <person name="Yadav J.S."/>
            <person name="Aerts A."/>
            <person name="Benoit I."/>
            <person name="Boyd A."/>
            <person name="Carlson A."/>
            <person name="Copeland A."/>
            <person name="Coutinho P.M."/>
            <person name="de Vries R.P."/>
            <person name="Ferreira P."/>
            <person name="Findley K."/>
            <person name="Foster B."/>
            <person name="Gaskell J."/>
            <person name="Glotzer D."/>
            <person name="Gorecki P."/>
            <person name="Heitman J."/>
            <person name="Hesse C."/>
            <person name="Hori C."/>
            <person name="Igarashi K."/>
            <person name="Jurgens J.A."/>
            <person name="Kallen N."/>
            <person name="Kersten P."/>
            <person name="Kohler A."/>
            <person name="Kuees U."/>
            <person name="Kumar T.K.A."/>
            <person name="Kuo A."/>
            <person name="LaButti K."/>
            <person name="Larrondo L.F."/>
            <person name="Lindquist E."/>
            <person name="Ling A."/>
            <person name="Lombard V."/>
            <person name="Lucas S."/>
            <person name="Lundell T."/>
            <person name="Martin R."/>
            <person name="McLaughlin D.J."/>
            <person name="Morgenstern I."/>
            <person name="Morin E."/>
            <person name="Murat C."/>
            <person name="Nagy L.G."/>
            <person name="Nolan M."/>
            <person name="Ohm R.A."/>
            <person name="Patyshakuliyeva A."/>
            <person name="Rokas A."/>
            <person name="Ruiz-Duenas F.J."/>
            <person name="Sabat G."/>
            <person name="Salamov A."/>
            <person name="Samejima M."/>
            <person name="Schmutz J."/>
            <person name="Slot J.C."/>
            <person name="St John F."/>
            <person name="Stenlid J."/>
            <person name="Sun H."/>
            <person name="Sun S."/>
            <person name="Syed K."/>
            <person name="Tsang A."/>
            <person name="Wiebenga A."/>
            <person name="Young D."/>
            <person name="Pisabarro A."/>
            <person name="Eastwood D.C."/>
            <person name="Martin F."/>
            <person name="Cullen D."/>
            <person name="Grigoriev I.V."/>
            <person name="Hibbett D.S."/>
        </authorList>
    </citation>
    <scope>NUCLEOTIDE SEQUENCE [LARGE SCALE GENOMIC DNA]</scope>
    <source>
        <strain evidence="3">HHB-11173 SS5</strain>
    </source>
</reference>
<dbReference type="EMBL" id="JH687553">
    <property type="protein sequence ID" value="EIN04758.1"/>
    <property type="molecule type" value="Genomic_DNA"/>
</dbReference>
<dbReference type="Gene3D" id="3.30.160.60">
    <property type="entry name" value="Classic Zinc Finger"/>
    <property type="match status" value="1"/>
</dbReference>
<name>R7S3I6_PUNST</name>
<proteinExistence type="predicted"/>
<dbReference type="HOGENOM" id="CLU_1016124_0_0_1"/>
<dbReference type="RefSeq" id="XP_007388151.1">
    <property type="nucleotide sequence ID" value="XM_007388089.1"/>
</dbReference>
<dbReference type="Proteomes" id="UP000054196">
    <property type="component" value="Unassembled WGS sequence"/>
</dbReference>
<evidence type="ECO:0000256" key="1">
    <source>
        <dbReference type="SAM" id="MobiDB-lite"/>
    </source>
</evidence>
<dbReference type="AlphaFoldDB" id="R7S3I6"/>
<protein>
    <recommendedName>
        <fullName evidence="4">C2H2-type domain-containing protein</fullName>
    </recommendedName>
</protein>
<organism evidence="2 3">
    <name type="scientific">Punctularia strigosozonata (strain HHB-11173)</name>
    <name type="common">White-rot fungus</name>
    <dbReference type="NCBI Taxonomy" id="741275"/>
    <lineage>
        <taxon>Eukaryota</taxon>
        <taxon>Fungi</taxon>
        <taxon>Dikarya</taxon>
        <taxon>Basidiomycota</taxon>
        <taxon>Agaricomycotina</taxon>
        <taxon>Agaricomycetes</taxon>
        <taxon>Corticiales</taxon>
        <taxon>Punctulariaceae</taxon>
        <taxon>Punctularia</taxon>
    </lineage>
</organism>
<dbReference type="GeneID" id="18877578"/>
<evidence type="ECO:0008006" key="4">
    <source>
        <dbReference type="Google" id="ProtNLM"/>
    </source>
</evidence>
<dbReference type="KEGG" id="psq:PUNSTDRAFT_122763"/>
<evidence type="ECO:0000313" key="3">
    <source>
        <dbReference type="Proteomes" id="UP000054196"/>
    </source>
</evidence>
<feature type="region of interest" description="Disordered" evidence="1">
    <location>
        <begin position="1"/>
        <end position="25"/>
    </location>
</feature>